<dbReference type="PaxDb" id="8022-A0A060VSS7"/>
<accession>A0A060VSS7</accession>
<protein>
    <submittedName>
        <fullName evidence="1">Uncharacterized protein</fullName>
    </submittedName>
</protein>
<evidence type="ECO:0000313" key="2">
    <source>
        <dbReference type="Proteomes" id="UP000193380"/>
    </source>
</evidence>
<sequence length="168" mass="18929">MKQTFAYRQKMVHDPVKFSEIFTAFPRFQDIAGMIEQDFTLMFGDATSAKFLEKWPTLYEQKVIDQSRGLTQTGNLQYLVQNAESTTEVKNVSGWDSDMSSILVLVHLLPPSPLGRKRPGKISAIHASDHIVKFIKTGTSIQGHLESIMESFQPYPLAVGTQRSAIHK</sequence>
<proteinExistence type="predicted"/>
<gene>
    <name evidence="1" type="ORF">GSONMT00076798001</name>
</gene>
<reference evidence="1" key="1">
    <citation type="journal article" date="2014" name="Nat. Commun.">
        <title>The rainbow trout genome provides novel insights into evolution after whole-genome duplication in vertebrates.</title>
        <authorList>
            <person name="Berthelot C."/>
            <person name="Brunet F."/>
            <person name="Chalopin D."/>
            <person name="Juanchich A."/>
            <person name="Bernard M."/>
            <person name="Noel B."/>
            <person name="Bento P."/>
            <person name="Da Silva C."/>
            <person name="Labadie K."/>
            <person name="Alberti A."/>
            <person name="Aury J.M."/>
            <person name="Louis A."/>
            <person name="Dehais P."/>
            <person name="Bardou P."/>
            <person name="Montfort J."/>
            <person name="Klopp C."/>
            <person name="Cabau C."/>
            <person name="Gaspin C."/>
            <person name="Thorgaard G.H."/>
            <person name="Boussaha M."/>
            <person name="Quillet E."/>
            <person name="Guyomard R."/>
            <person name="Galiana D."/>
            <person name="Bobe J."/>
            <person name="Volff J.N."/>
            <person name="Genet C."/>
            <person name="Wincker P."/>
            <person name="Jaillon O."/>
            <person name="Roest Crollius H."/>
            <person name="Guiguen Y."/>
        </authorList>
    </citation>
    <scope>NUCLEOTIDE SEQUENCE [LARGE SCALE GENOMIC DNA]</scope>
</reference>
<dbReference type="AlphaFoldDB" id="A0A060VSS7"/>
<dbReference type="Proteomes" id="UP000193380">
    <property type="component" value="Unassembled WGS sequence"/>
</dbReference>
<dbReference type="PANTHER" id="PTHR31025:SF29">
    <property type="entry name" value="SI:CH211-196P9.1"/>
    <property type="match status" value="1"/>
</dbReference>
<organism evidence="1 2">
    <name type="scientific">Oncorhynchus mykiss</name>
    <name type="common">Rainbow trout</name>
    <name type="synonym">Salmo gairdneri</name>
    <dbReference type="NCBI Taxonomy" id="8022"/>
    <lineage>
        <taxon>Eukaryota</taxon>
        <taxon>Metazoa</taxon>
        <taxon>Chordata</taxon>
        <taxon>Craniata</taxon>
        <taxon>Vertebrata</taxon>
        <taxon>Euteleostomi</taxon>
        <taxon>Actinopterygii</taxon>
        <taxon>Neopterygii</taxon>
        <taxon>Teleostei</taxon>
        <taxon>Protacanthopterygii</taxon>
        <taxon>Salmoniformes</taxon>
        <taxon>Salmonidae</taxon>
        <taxon>Salmoninae</taxon>
        <taxon>Oncorhynchus</taxon>
    </lineage>
</organism>
<dbReference type="EMBL" id="FR904295">
    <property type="protein sequence ID" value="CDQ58013.1"/>
    <property type="molecule type" value="Genomic_DNA"/>
</dbReference>
<dbReference type="PANTHER" id="PTHR31025">
    <property type="entry name" value="SI:CH211-196P9.1-RELATED"/>
    <property type="match status" value="1"/>
</dbReference>
<evidence type="ECO:0000313" key="1">
    <source>
        <dbReference type="EMBL" id="CDQ58013.1"/>
    </source>
</evidence>
<name>A0A060VSS7_ONCMY</name>
<reference evidence="1" key="2">
    <citation type="submission" date="2014-03" db="EMBL/GenBank/DDBJ databases">
        <authorList>
            <person name="Genoscope - CEA"/>
        </authorList>
    </citation>
    <scope>NUCLEOTIDE SEQUENCE</scope>
</reference>